<evidence type="ECO:0000313" key="13">
    <source>
        <dbReference type="Proteomes" id="UP000314983"/>
    </source>
</evidence>
<evidence type="ECO:0000256" key="9">
    <source>
        <dbReference type="RuleBase" id="RU369028"/>
    </source>
</evidence>
<evidence type="ECO:0000256" key="10">
    <source>
        <dbReference type="SAM" id="Coils"/>
    </source>
</evidence>
<dbReference type="AlphaFoldDB" id="A0A4W4E0Q6"/>
<proteinExistence type="predicted"/>
<dbReference type="PANTHER" id="PTHR23180">
    <property type="entry name" value="CENTAURIN/ARF"/>
    <property type="match status" value="1"/>
</dbReference>
<gene>
    <name evidence="12" type="primary">ACAP2</name>
</gene>
<dbReference type="Gene3D" id="1.20.1270.60">
    <property type="entry name" value="Arfaptin homology (AH) domain/BAR domain"/>
    <property type="match status" value="1"/>
</dbReference>
<keyword evidence="7 9" id="KW-0040">ANK repeat</keyword>
<dbReference type="Proteomes" id="UP000314983">
    <property type="component" value="Chromosome 19"/>
</dbReference>
<evidence type="ECO:0000259" key="11">
    <source>
        <dbReference type="Pfam" id="PF16746"/>
    </source>
</evidence>
<keyword evidence="10" id="KW-0175">Coiled coil</keyword>
<keyword evidence="8" id="KW-0472">Membrane</keyword>
<accession>A0A4W4E0Q6</accession>
<dbReference type="Pfam" id="PF16746">
    <property type="entry name" value="BAR_3"/>
    <property type="match status" value="1"/>
</dbReference>
<evidence type="ECO:0000256" key="5">
    <source>
        <dbReference type="ARBA" id="ARBA00022771"/>
    </source>
</evidence>
<keyword evidence="9" id="KW-0967">Endosome</keyword>
<comment type="domain">
    <text evidence="9">The BAR domain mediates homodimerization, it can neither bind membrane nor impart curvature, but instead requires the neighboring PH domain to achieve these functions.</text>
</comment>
<reference evidence="13" key="1">
    <citation type="journal article" date="2014" name="Science">
        <title>Nonhuman genetics. Genomic basis for the convergent evolution of electric organs.</title>
        <authorList>
            <person name="Gallant J.R."/>
            <person name="Traeger L.L."/>
            <person name="Volkening J.D."/>
            <person name="Moffett H."/>
            <person name="Chen P.H."/>
            <person name="Novina C.D."/>
            <person name="Phillips G.N.Jr."/>
            <person name="Anand R."/>
            <person name="Wells G.B."/>
            <person name="Pinch M."/>
            <person name="Guth R."/>
            <person name="Unguez G.A."/>
            <person name="Albert J.S."/>
            <person name="Zakon H.H."/>
            <person name="Samanta M.P."/>
            <person name="Sussman M.R."/>
        </authorList>
    </citation>
    <scope>NUCLEOTIDE SEQUENCE [LARGE SCALE GENOMIC DNA]</scope>
</reference>
<feature type="coiled-coil region" evidence="10">
    <location>
        <begin position="101"/>
        <end position="128"/>
    </location>
</feature>
<evidence type="ECO:0000256" key="3">
    <source>
        <dbReference type="ARBA" id="ARBA00022723"/>
    </source>
</evidence>
<evidence type="ECO:0000256" key="6">
    <source>
        <dbReference type="ARBA" id="ARBA00022833"/>
    </source>
</evidence>
<evidence type="ECO:0000256" key="8">
    <source>
        <dbReference type="ARBA" id="ARBA00023136"/>
    </source>
</evidence>
<evidence type="ECO:0000313" key="12">
    <source>
        <dbReference type="Ensembl" id="ENSEEEP00000004551.2"/>
    </source>
</evidence>
<dbReference type="GO" id="GO:0010008">
    <property type="term" value="C:endosome membrane"/>
    <property type="evidence" value="ECO:0007669"/>
    <property type="project" value="UniProtKB-SubCell"/>
</dbReference>
<keyword evidence="4 9" id="KW-0677">Repeat</keyword>
<protein>
    <recommendedName>
        <fullName evidence="9">Arf-GAP with coiled-coil, ANK repeat and PH domain-containing protein</fullName>
        <shortName evidence="9">Cnt-b</shortName>
    </recommendedName>
    <alternativeName>
        <fullName evidence="9">Centaurin-beta</fullName>
    </alternativeName>
</protein>
<comment type="function">
    <text evidence="9">GTPase-activating protein for the ADP ribosylation factor family.</text>
</comment>
<keyword evidence="13" id="KW-1185">Reference proteome</keyword>
<dbReference type="FunFam" id="1.20.1270.60:FF:000025">
    <property type="entry name" value="arf-GAP with coiled-coil, ANK repeat and PH domain-containing protein 2"/>
    <property type="match status" value="1"/>
</dbReference>
<dbReference type="SUPFAM" id="SSF103657">
    <property type="entry name" value="BAR/IMD domain-like"/>
    <property type="match status" value="1"/>
</dbReference>
<reference evidence="12" key="5">
    <citation type="submission" date="2025-09" db="UniProtKB">
        <authorList>
            <consortium name="Ensembl"/>
        </authorList>
    </citation>
    <scope>IDENTIFICATION</scope>
</reference>
<dbReference type="InterPro" id="IPR045258">
    <property type="entry name" value="ACAP1/2/3-like"/>
</dbReference>
<keyword evidence="6 9" id="KW-0862">Zinc</keyword>
<keyword evidence="5 9" id="KW-0863">Zinc-finger</keyword>
<sequence>MKVTVDFEECLKDSPRFRATIEDVEGDVGELESKLDRMVKLCIGMIDAGRAYSQANKQFVNGIRELALQSMTDDVIGVAHVHRILFDQAQRSIKSQLQVFVKEDLRKFKEAKKQFDKVSEEKELAQVKNAQAPRNKQHEVEEATNLLTTTRKCFRHIALDYVLQINVLQSKKRLEILKSMLSFMNANMSFFQQGYSLFSELQPLMKQLGGQLDQLVVDSAKEKRDMEQQHSAIQQQVCVVMTTDRPSCCFLSRLLTLSFCPSLHLCFSSPLDDLQPHRLLSRYELLPLFFSTDALCCTFMSLGRGIYEQQRCTLNPASSPLPRISPLKTQSWTTTWTRRMA</sequence>
<keyword evidence="3 9" id="KW-0479">Metal-binding</keyword>
<comment type="domain">
    <text evidence="9">PH domain binds phospholipids including phosphatidic acid, phosphatidylinositol 3-phosphate, phosphatidylinositol 3,5-bisphosphate (PIP2) and phosphatidylinositol 3,4,5-trisphosphate (PIP3). May mediate protein binding to PIP2 or PIP3 containing membranes.</text>
</comment>
<feature type="domain" description="BAR" evidence="11">
    <location>
        <begin position="5"/>
        <end position="226"/>
    </location>
</feature>
<evidence type="ECO:0000256" key="1">
    <source>
        <dbReference type="ARBA" id="ARBA00004184"/>
    </source>
</evidence>
<evidence type="ECO:0000256" key="2">
    <source>
        <dbReference type="ARBA" id="ARBA00022468"/>
    </source>
</evidence>
<dbReference type="InterPro" id="IPR004148">
    <property type="entry name" value="BAR_dom"/>
</dbReference>
<dbReference type="InterPro" id="IPR027267">
    <property type="entry name" value="AH/BAR_dom_sf"/>
</dbReference>
<dbReference type="GO" id="GO:0008270">
    <property type="term" value="F:zinc ion binding"/>
    <property type="evidence" value="ECO:0007669"/>
    <property type="project" value="UniProtKB-KW"/>
</dbReference>
<name>A0A4W4E0Q6_ELEEL</name>
<dbReference type="Ensembl" id="ENSEEET00000004615.2">
    <property type="protein sequence ID" value="ENSEEEP00000004551.2"/>
    <property type="gene ID" value="ENSEEEG00000002360.2"/>
</dbReference>
<evidence type="ECO:0000256" key="4">
    <source>
        <dbReference type="ARBA" id="ARBA00022737"/>
    </source>
</evidence>
<reference evidence="13" key="2">
    <citation type="journal article" date="2017" name="Sci. Adv.">
        <title>A tail of two voltages: Proteomic comparison of the three electric organs of the electric eel.</title>
        <authorList>
            <person name="Traeger L.L."/>
            <person name="Sabat G."/>
            <person name="Barrett-Wilt G.A."/>
            <person name="Wells G.B."/>
            <person name="Sussman M.R."/>
        </authorList>
    </citation>
    <scope>NUCLEOTIDE SEQUENCE [LARGE SCALE GENOMIC DNA]</scope>
</reference>
<comment type="activity regulation">
    <text evidence="9">GAP activity stimulated by phosphatidylinositol 4,5-bisphosphate (PIP2) and phosphatidic acid.</text>
</comment>
<dbReference type="GeneTree" id="ENSGT00940000156389"/>
<comment type="subcellular location">
    <subcellularLocation>
        <location evidence="1">Endomembrane system</location>
        <topology evidence="1">Peripheral membrane protein</topology>
    </subcellularLocation>
    <subcellularLocation>
        <location evidence="9">Endosome membrane</location>
        <topology evidence="9">Peripheral membrane protein</topology>
    </subcellularLocation>
</comment>
<dbReference type="GO" id="GO:0005096">
    <property type="term" value="F:GTPase activator activity"/>
    <property type="evidence" value="ECO:0007669"/>
    <property type="project" value="UniProtKB-KW"/>
</dbReference>
<keyword evidence="2 9" id="KW-0343">GTPase activation</keyword>
<dbReference type="PANTHER" id="PTHR23180:SF241">
    <property type="entry name" value="ARF-GAP WITH COILED-COIL, ANK REPEAT AND PH DOMAIN-CONTAINING PROTEIN 2"/>
    <property type="match status" value="1"/>
</dbReference>
<reference evidence="12" key="3">
    <citation type="submission" date="2020-05" db="EMBL/GenBank/DDBJ databases">
        <title>Electrophorus electricus (electric eel) genome, fEleEle1, primary haplotype.</title>
        <authorList>
            <person name="Myers G."/>
            <person name="Meyer A."/>
            <person name="Fedrigo O."/>
            <person name="Formenti G."/>
            <person name="Rhie A."/>
            <person name="Tracey A."/>
            <person name="Sims Y."/>
            <person name="Jarvis E.D."/>
        </authorList>
    </citation>
    <scope>NUCLEOTIDE SEQUENCE [LARGE SCALE GENOMIC DNA]</scope>
</reference>
<organism evidence="12 13">
    <name type="scientific">Electrophorus electricus</name>
    <name type="common">Electric eel</name>
    <name type="synonym">Gymnotus electricus</name>
    <dbReference type="NCBI Taxonomy" id="8005"/>
    <lineage>
        <taxon>Eukaryota</taxon>
        <taxon>Metazoa</taxon>
        <taxon>Chordata</taxon>
        <taxon>Craniata</taxon>
        <taxon>Vertebrata</taxon>
        <taxon>Euteleostomi</taxon>
        <taxon>Actinopterygii</taxon>
        <taxon>Neopterygii</taxon>
        <taxon>Teleostei</taxon>
        <taxon>Ostariophysi</taxon>
        <taxon>Gymnotiformes</taxon>
        <taxon>Gymnotoidei</taxon>
        <taxon>Gymnotidae</taxon>
        <taxon>Electrophorus</taxon>
    </lineage>
</organism>
<reference evidence="12" key="4">
    <citation type="submission" date="2025-08" db="UniProtKB">
        <authorList>
            <consortium name="Ensembl"/>
        </authorList>
    </citation>
    <scope>IDENTIFICATION</scope>
</reference>
<evidence type="ECO:0000256" key="7">
    <source>
        <dbReference type="ARBA" id="ARBA00023043"/>
    </source>
</evidence>